<dbReference type="PANTHER" id="PTHR43700:SF1">
    <property type="entry name" value="PHOSPHORIBOSYLAMINOIMIDAZOLE-SUCCINOCARBOXAMIDE SYNTHASE"/>
    <property type="match status" value="1"/>
</dbReference>
<evidence type="ECO:0000256" key="11">
    <source>
        <dbReference type="HAMAP-Rule" id="MF_00137"/>
    </source>
</evidence>
<dbReference type="EMBL" id="JAVDUJ010000001">
    <property type="protein sequence ID" value="MDR6940081.1"/>
    <property type="molecule type" value="Genomic_DNA"/>
</dbReference>
<evidence type="ECO:0000256" key="5">
    <source>
        <dbReference type="ARBA" id="ARBA00022598"/>
    </source>
</evidence>
<evidence type="ECO:0000313" key="14">
    <source>
        <dbReference type="Proteomes" id="UP001266099"/>
    </source>
</evidence>
<dbReference type="NCBIfam" id="TIGR00081">
    <property type="entry name" value="purC"/>
    <property type="match status" value="1"/>
</dbReference>
<evidence type="ECO:0000256" key="7">
    <source>
        <dbReference type="ARBA" id="ARBA00022755"/>
    </source>
</evidence>
<dbReference type="InterPro" id="IPR028923">
    <property type="entry name" value="SAICAR_synt/ADE2_N"/>
</dbReference>
<dbReference type="Gene3D" id="3.30.200.20">
    <property type="entry name" value="Phosphorylase Kinase, domain 1"/>
    <property type="match status" value="1"/>
</dbReference>
<evidence type="ECO:0000256" key="3">
    <source>
        <dbReference type="ARBA" id="ARBA00012217"/>
    </source>
</evidence>
<proteinExistence type="inferred from homology"/>
<comment type="pathway">
    <text evidence="1 11">Purine metabolism; IMP biosynthesis via de novo pathway; 5-amino-1-(5-phospho-D-ribosyl)imidazole-4-carboxamide from 5-amino-1-(5-phospho-D-ribosyl)imidazole-4-carboxylate: step 1/2.</text>
</comment>
<feature type="domain" description="SAICAR synthetase/ADE2 N-terminal" evidence="12">
    <location>
        <begin position="15"/>
        <end position="265"/>
    </location>
</feature>
<keyword evidence="7 11" id="KW-0658">Purine biosynthesis</keyword>
<dbReference type="GO" id="GO:0004639">
    <property type="term" value="F:phosphoribosylaminoimidazolesuccinocarboxamide synthase activity"/>
    <property type="evidence" value="ECO:0007669"/>
    <property type="project" value="UniProtKB-EC"/>
</dbReference>
<dbReference type="PANTHER" id="PTHR43700">
    <property type="entry name" value="PHOSPHORIBOSYLAMINOIMIDAZOLE-SUCCINOCARBOXAMIDE SYNTHASE"/>
    <property type="match status" value="1"/>
</dbReference>
<comment type="similarity">
    <text evidence="2 11">Belongs to the SAICAR synthetase family.</text>
</comment>
<gene>
    <name evidence="11" type="primary">purC</name>
    <name evidence="13" type="ORF">J2S36_001624</name>
</gene>
<organism evidence="13 14">
    <name type="scientific">Arcanobacterium hippocoleae</name>
    <dbReference type="NCBI Taxonomy" id="149017"/>
    <lineage>
        <taxon>Bacteria</taxon>
        <taxon>Bacillati</taxon>
        <taxon>Actinomycetota</taxon>
        <taxon>Actinomycetes</taxon>
        <taxon>Actinomycetales</taxon>
        <taxon>Actinomycetaceae</taxon>
        <taxon>Arcanobacterium</taxon>
    </lineage>
</organism>
<dbReference type="InterPro" id="IPR018236">
    <property type="entry name" value="SAICAR_synthetase_CS"/>
</dbReference>
<reference evidence="13 14" key="1">
    <citation type="submission" date="2023-07" db="EMBL/GenBank/DDBJ databases">
        <title>Sequencing the genomes of 1000 actinobacteria strains.</title>
        <authorList>
            <person name="Klenk H.-P."/>
        </authorList>
    </citation>
    <scope>NUCLEOTIDE SEQUENCE [LARGE SCALE GENOMIC DNA]</scope>
    <source>
        <strain evidence="13 14">DSM 15539</strain>
    </source>
</reference>
<dbReference type="InterPro" id="IPR001636">
    <property type="entry name" value="SAICAR_synth"/>
</dbReference>
<evidence type="ECO:0000256" key="1">
    <source>
        <dbReference type="ARBA" id="ARBA00004672"/>
    </source>
</evidence>
<evidence type="ECO:0000259" key="12">
    <source>
        <dbReference type="Pfam" id="PF01259"/>
    </source>
</evidence>
<name>A0ABU1T5C2_9ACTO</name>
<dbReference type="Proteomes" id="UP001266099">
    <property type="component" value="Unassembled WGS sequence"/>
</dbReference>
<keyword evidence="14" id="KW-1185">Reference proteome</keyword>
<evidence type="ECO:0000256" key="2">
    <source>
        <dbReference type="ARBA" id="ARBA00010190"/>
    </source>
</evidence>
<dbReference type="HAMAP" id="MF_00137">
    <property type="entry name" value="SAICAR_synth"/>
    <property type="match status" value="1"/>
</dbReference>
<dbReference type="PROSITE" id="PS01058">
    <property type="entry name" value="SAICAR_SYNTHETASE_2"/>
    <property type="match status" value="1"/>
</dbReference>
<protein>
    <recommendedName>
        <fullName evidence="4 11">Phosphoribosylaminoimidazole-succinocarboxamide synthase</fullName>
        <ecNumber evidence="3 11">6.3.2.6</ecNumber>
    </recommendedName>
    <alternativeName>
        <fullName evidence="9 11">SAICAR synthetase</fullName>
    </alternativeName>
</protein>
<evidence type="ECO:0000256" key="8">
    <source>
        <dbReference type="ARBA" id="ARBA00022840"/>
    </source>
</evidence>
<keyword evidence="6 11" id="KW-0547">Nucleotide-binding</keyword>
<keyword evidence="5 11" id="KW-0436">Ligase</keyword>
<dbReference type="NCBIfam" id="NF010568">
    <property type="entry name" value="PRK13961.1"/>
    <property type="match status" value="1"/>
</dbReference>
<dbReference type="EC" id="6.3.2.6" evidence="3 11"/>
<evidence type="ECO:0000256" key="4">
    <source>
        <dbReference type="ARBA" id="ARBA00016460"/>
    </source>
</evidence>
<evidence type="ECO:0000256" key="9">
    <source>
        <dbReference type="ARBA" id="ARBA00030409"/>
    </source>
</evidence>
<evidence type="ECO:0000313" key="13">
    <source>
        <dbReference type="EMBL" id="MDR6940081.1"/>
    </source>
</evidence>
<evidence type="ECO:0000256" key="10">
    <source>
        <dbReference type="ARBA" id="ARBA00048475"/>
    </source>
</evidence>
<comment type="catalytic activity">
    <reaction evidence="10 11">
        <text>5-amino-1-(5-phospho-D-ribosyl)imidazole-4-carboxylate + L-aspartate + ATP = (2S)-2-[5-amino-1-(5-phospho-beta-D-ribosyl)imidazole-4-carboxamido]succinate + ADP + phosphate + 2 H(+)</text>
        <dbReference type="Rhea" id="RHEA:22628"/>
        <dbReference type="ChEBI" id="CHEBI:15378"/>
        <dbReference type="ChEBI" id="CHEBI:29991"/>
        <dbReference type="ChEBI" id="CHEBI:30616"/>
        <dbReference type="ChEBI" id="CHEBI:43474"/>
        <dbReference type="ChEBI" id="CHEBI:58443"/>
        <dbReference type="ChEBI" id="CHEBI:77657"/>
        <dbReference type="ChEBI" id="CHEBI:456216"/>
        <dbReference type="EC" id="6.3.2.6"/>
    </reaction>
</comment>
<comment type="caution">
    <text evidence="13">The sequence shown here is derived from an EMBL/GenBank/DDBJ whole genome shotgun (WGS) entry which is preliminary data.</text>
</comment>
<keyword evidence="8 11" id="KW-0067">ATP-binding</keyword>
<dbReference type="Gene3D" id="3.30.470.20">
    <property type="entry name" value="ATP-grasp fold, B domain"/>
    <property type="match status" value="1"/>
</dbReference>
<evidence type="ECO:0000256" key="6">
    <source>
        <dbReference type="ARBA" id="ARBA00022741"/>
    </source>
</evidence>
<dbReference type="Pfam" id="PF01259">
    <property type="entry name" value="SAICAR_synt"/>
    <property type="match status" value="1"/>
</dbReference>
<sequence length="295" mass="32835">MTLMKNSPIKEVPLLSRGKVRDLYDLGENLLIVVTDRVSAFDVVFDEVIPDKGGILNSISAFWFEKLSQIIPNHMISTDPASYPEPFSNYAEDLRHRSMLVRKLQMINAECIVRGYLEGSALKSYRKDGTVNGIKMPAGLQQGDALPEPIFTPSTKEEGGHDINISVKQLANIVGTETAQALESASLKLFAAASTYAGERGIILADTKFEFGYLDGNLTLGDEAFTPDSSRFWASETWEPGHAQESFDKQFLREWLETLEWDKTPPAPALPQEVIAKTAARYRDAYQRLTGNAWV</sequence>
<accession>A0ABU1T5C2</accession>
<dbReference type="CDD" id="cd01414">
    <property type="entry name" value="SAICAR_synt_Sc"/>
    <property type="match status" value="1"/>
</dbReference>
<dbReference type="SUPFAM" id="SSF56104">
    <property type="entry name" value="SAICAR synthase-like"/>
    <property type="match status" value="1"/>
</dbReference>